<dbReference type="Proteomes" id="UP000252733">
    <property type="component" value="Unassembled WGS sequence"/>
</dbReference>
<name>A0A368UM71_9BACT</name>
<dbReference type="AlphaFoldDB" id="A0A368UM71"/>
<accession>A0A368UM71</accession>
<organism evidence="1 2">
    <name type="scientific">Marinilabilia salmonicolor</name>
    <dbReference type="NCBI Taxonomy" id="989"/>
    <lineage>
        <taxon>Bacteria</taxon>
        <taxon>Pseudomonadati</taxon>
        <taxon>Bacteroidota</taxon>
        <taxon>Bacteroidia</taxon>
        <taxon>Marinilabiliales</taxon>
        <taxon>Marinilabiliaceae</taxon>
        <taxon>Marinilabilia</taxon>
    </lineage>
</organism>
<gene>
    <name evidence="1" type="ORF">DFO77_12571</name>
</gene>
<keyword evidence="2" id="KW-1185">Reference proteome</keyword>
<protein>
    <submittedName>
        <fullName evidence="1">Uncharacterized protein</fullName>
    </submittedName>
</protein>
<reference evidence="1 2" key="1">
    <citation type="submission" date="2018-07" db="EMBL/GenBank/DDBJ databases">
        <title>Freshwater and sediment microbial communities from various areas in North America, analyzing microbe dynamics in response to fracking.</title>
        <authorList>
            <person name="Lamendella R."/>
        </authorList>
    </citation>
    <scope>NUCLEOTIDE SEQUENCE [LARGE SCALE GENOMIC DNA]</scope>
    <source>
        <strain evidence="1 2">160A</strain>
    </source>
</reference>
<dbReference type="EMBL" id="QPIZ01000025">
    <property type="protein sequence ID" value="RCW29876.1"/>
    <property type="molecule type" value="Genomic_DNA"/>
</dbReference>
<sequence>MLLVSSSFFAIKVTAGDRRMQYVGGRWLTFEMRLEKRLREQFKRKEVTANLLFEEKFYIKLIDWWFDEYKAIQKINEMQTDLSTVKTKRDLYNIGLLALVQKEGGPMAIKKKIDELYQTGQISRKQVYDLKQAVKDALSNETGQKQSEAIRELDKKIKQAVRFYR</sequence>
<evidence type="ECO:0000313" key="1">
    <source>
        <dbReference type="EMBL" id="RCW29876.1"/>
    </source>
</evidence>
<evidence type="ECO:0000313" key="2">
    <source>
        <dbReference type="Proteomes" id="UP000252733"/>
    </source>
</evidence>
<comment type="caution">
    <text evidence="1">The sequence shown here is derived from an EMBL/GenBank/DDBJ whole genome shotgun (WGS) entry which is preliminary data.</text>
</comment>
<proteinExistence type="predicted"/>